<reference evidence="11" key="1">
    <citation type="journal article" date="2019" name="Int. J. Syst. Evol. Microbiol.">
        <title>The Global Catalogue of Microorganisms (GCM) 10K type strain sequencing project: providing services to taxonomists for standard genome sequencing and annotation.</title>
        <authorList>
            <consortium name="The Broad Institute Genomics Platform"/>
            <consortium name="The Broad Institute Genome Sequencing Center for Infectious Disease"/>
            <person name="Wu L."/>
            <person name="Ma J."/>
        </authorList>
    </citation>
    <scope>NUCLEOTIDE SEQUENCE [LARGE SCALE GENOMIC DNA]</scope>
    <source>
        <strain evidence="11">CGMCC 4.1621</strain>
    </source>
</reference>
<feature type="binding site" evidence="8">
    <location>
        <position position="53"/>
    </location>
    <ligand>
        <name>GTP</name>
        <dbReference type="ChEBI" id="CHEBI:37565"/>
    </ligand>
</feature>
<dbReference type="InterPro" id="IPR025877">
    <property type="entry name" value="MobA-like_NTP_Trfase"/>
</dbReference>
<protein>
    <recommendedName>
        <fullName evidence="8">Probable molybdenum cofactor guanylyltransferase</fullName>
        <shortName evidence="8">MoCo guanylyltransferase</shortName>
        <ecNumber evidence="8">2.7.7.77</ecNumber>
    </recommendedName>
    <alternativeName>
        <fullName evidence="8">GTP:molybdopterin guanylyltransferase</fullName>
    </alternativeName>
    <alternativeName>
        <fullName evidence="8">Mo-MPT guanylyltransferase</fullName>
    </alternativeName>
    <alternativeName>
        <fullName evidence="8">Molybdopterin guanylyltransferase</fullName>
    </alternativeName>
    <alternativeName>
        <fullName evidence="8">Molybdopterin-guanine dinucleotide synthase</fullName>
        <shortName evidence="8">MGD synthase</shortName>
    </alternativeName>
</protein>
<keyword evidence="10" id="KW-0548">Nucleotidyltransferase</keyword>
<dbReference type="InterPro" id="IPR029044">
    <property type="entry name" value="Nucleotide-diphossugar_trans"/>
</dbReference>
<keyword evidence="1 8" id="KW-0963">Cytoplasm</keyword>
<evidence type="ECO:0000256" key="5">
    <source>
        <dbReference type="ARBA" id="ARBA00022842"/>
    </source>
</evidence>
<dbReference type="RefSeq" id="WP_204706300.1">
    <property type="nucleotide sequence ID" value="NZ_JBHSZV010000004.1"/>
</dbReference>
<comment type="similarity">
    <text evidence="8">Belongs to the MobA family.</text>
</comment>
<dbReference type="InterPro" id="IPR013482">
    <property type="entry name" value="Molybde_CF_guanTrfase"/>
</dbReference>
<feature type="binding site" evidence="8">
    <location>
        <position position="25"/>
    </location>
    <ligand>
        <name>GTP</name>
        <dbReference type="ChEBI" id="CHEBI:37565"/>
    </ligand>
</feature>
<comment type="subcellular location">
    <subcellularLocation>
        <location evidence="8">Cytoplasm</location>
    </subcellularLocation>
</comment>
<keyword evidence="2 8" id="KW-0808">Transferase</keyword>
<evidence type="ECO:0000259" key="9">
    <source>
        <dbReference type="Pfam" id="PF12804"/>
    </source>
</evidence>
<dbReference type="CDD" id="cd02503">
    <property type="entry name" value="MobA"/>
    <property type="match status" value="1"/>
</dbReference>
<evidence type="ECO:0000256" key="4">
    <source>
        <dbReference type="ARBA" id="ARBA00022741"/>
    </source>
</evidence>
<evidence type="ECO:0000256" key="3">
    <source>
        <dbReference type="ARBA" id="ARBA00022723"/>
    </source>
</evidence>
<dbReference type="SUPFAM" id="SSF53448">
    <property type="entry name" value="Nucleotide-diphospho-sugar transferases"/>
    <property type="match status" value="1"/>
</dbReference>
<feature type="binding site" evidence="8">
    <location>
        <position position="93"/>
    </location>
    <ligand>
        <name>GTP</name>
        <dbReference type="ChEBI" id="CHEBI:37565"/>
    </ligand>
</feature>
<comment type="cofactor">
    <cofactor evidence="8">
        <name>Mg(2+)</name>
        <dbReference type="ChEBI" id="CHEBI:18420"/>
    </cofactor>
</comment>
<name>A0ABW2EDJ9_9BACI</name>
<evidence type="ECO:0000256" key="1">
    <source>
        <dbReference type="ARBA" id="ARBA00022490"/>
    </source>
</evidence>
<dbReference type="Proteomes" id="UP001596410">
    <property type="component" value="Unassembled WGS sequence"/>
</dbReference>
<dbReference type="EC" id="2.7.7.77" evidence="8"/>
<keyword evidence="11" id="KW-1185">Reference proteome</keyword>
<gene>
    <name evidence="8" type="primary">mobA</name>
    <name evidence="10" type="ORF">ACFQIC_00720</name>
</gene>
<comment type="caution">
    <text evidence="10">The sequence shown here is derived from an EMBL/GenBank/DDBJ whole genome shotgun (WGS) entry which is preliminary data.</text>
</comment>
<dbReference type="EMBL" id="JBHSZV010000004">
    <property type="protein sequence ID" value="MFC7060393.1"/>
    <property type="molecule type" value="Genomic_DNA"/>
</dbReference>
<feature type="domain" description="MobA-like NTP transferase" evidence="9">
    <location>
        <begin position="10"/>
        <end position="156"/>
    </location>
</feature>
<dbReference type="PANTHER" id="PTHR19136:SF81">
    <property type="entry name" value="MOLYBDENUM COFACTOR GUANYLYLTRANSFERASE"/>
    <property type="match status" value="1"/>
</dbReference>
<dbReference type="GO" id="GO:0016779">
    <property type="term" value="F:nucleotidyltransferase activity"/>
    <property type="evidence" value="ECO:0007669"/>
    <property type="project" value="UniProtKB-KW"/>
</dbReference>
<sequence length="196" mass="21661">MITMEVSIGGAILAGGGSTRMGTDKANLYVGTETVLTRTYNVLKEEVASVLINRNEAGVGFINDIYKNSGPLAGLHAVLDYASNDYVAVAACDTPFIDSKVIQRLLAHTTEGTDAIIPVYDGRIQPLSGIYHKRLAEDCERLLSEGERKMQSLLSQCRVTYVTDFSGIPSNTVYWHFFNMNTKEDYEEALKYCRKS</sequence>
<keyword evidence="4 8" id="KW-0547">Nucleotide-binding</keyword>
<evidence type="ECO:0000256" key="8">
    <source>
        <dbReference type="HAMAP-Rule" id="MF_00316"/>
    </source>
</evidence>
<proteinExistence type="inferred from homology"/>
<comment type="function">
    <text evidence="8">Transfers a GMP moiety from GTP to Mo-molybdopterin (Mo-MPT) cofactor (Moco or molybdenum cofactor) to form Mo-molybdopterin guanine dinucleotide (Mo-MGD) cofactor.</text>
</comment>
<comment type="catalytic activity">
    <reaction evidence="8">
        <text>Mo-molybdopterin + GTP + H(+) = Mo-molybdopterin guanine dinucleotide + diphosphate</text>
        <dbReference type="Rhea" id="RHEA:34243"/>
        <dbReference type="ChEBI" id="CHEBI:15378"/>
        <dbReference type="ChEBI" id="CHEBI:33019"/>
        <dbReference type="ChEBI" id="CHEBI:37565"/>
        <dbReference type="ChEBI" id="CHEBI:71302"/>
        <dbReference type="ChEBI" id="CHEBI:71310"/>
        <dbReference type="EC" id="2.7.7.77"/>
    </reaction>
</comment>
<accession>A0ABW2EDJ9</accession>
<evidence type="ECO:0000256" key="6">
    <source>
        <dbReference type="ARBA" id="ARBA00023134"/>
    </source>
</evidence>
<comment type="domain">
    <text evidence="8">The N-terminal domain determines nucleotide recognition and specific binding, while the C-terminal domain determines the specific binding to the target protein.</text>
</comment>
<keyword evidence="3 8" id="KW-0479">Metal-binding</keyword>
<feature type="binding site" evidence="8">
    <location>
        <position position="93"/>
    </location>
    <ligand>
        <name>Mg(2+)</name>
        <dbReference type="ChEBI" id="CHEBI:18420"/>
    </ligand>
</feature>
<evidence type="ECO:0000313" key="10">
    <source>
        <dbReference type="EMBL" id="MFC7060393.1"/>
    </source>
</evidence>
<feature type="binding site" evidence="8">
    <location>
        <begin position="13"/>
        <end position="15"/>
    </location>
    <ligand>
        <name>GTP</name>
        <dbReference type="ChEBI" id="CHEBI:37565"/>
    </ligand>
</feature>
<dbReference type="Pfam" id="PF12804">
    <property type="entry name" value="NTP_transf_3"/>
    <property type="match status" value="1"/>
</dbReference>
<evidence type="ECO:0000313" key="11">
    <source>
        <dbReference type="Proteomes" id="UP001596410"/>
    </source>
</evidence>
<evidence type="ECO:0000256" key="7">
    <source>
        <dbReference type="ARBA" id="ARBA00023150"/>
    </source>
</evidence>
<dbReference type="PANTHER" id="PTHR19136">
    <property type="entry name" value="MOLYBDENUM COFACTOR GUANYLYLTRANSFERASE"/>
    <property type="match status" value="1"/>
</dbReference>
<dbReference type="Gene3D" id="3.90.550.10">
    <property type="entry name" value="Spore Coat Polysaccharide Biosynthesis Protein SpsA, Chain A"/>
    <property type="match status" value="1"/>
</dbReference>
<evidence type="ECO:0000256" key="2">
    <source>
        <dbReference type="ARBA" id="ARBA00022679"/>
    </source>
</evidence>
<keyword evidence="7 8" id="KW-0501">Molybdenum cofactor biosynthesis</keyword>
<comment type="caution">
    <text evidence="8">Lacks conserved residue(s) required for the propagation of feature annotation.</text>
</comment>
<dbReference type="HAMAP" id="MF_00316">
    <property type="entry name" value="MobA"/>
    <property type="match status" value="1"/>
</dbReference>
<organism evidence="10 11">
    <name type="scientific">Halobacillus seohaensis</name>
    <dbReference type="NCBI Taxonomy" id="447421"/>
    <lineage>
        <taxon>Bacteria</taxon>
        <taxon>Bacillati</taxon>
        <taxon>Bacillota</taxon>
        <taxon>Bacilli</taxon>
        <taxon>Bacillales</taxon>
        <taxon>Bacillaceae</taxon>
        <taxon>Halobacillus</taxon>
    </lineage>
</organism>
<keyword evidence="5 8" id="KW-0460">Magnesium</keyword>
<keyword evidence="6 8" id="KW-0342">GTP-binding</keyword>